<dbReference type="Gene3D" id="3.40.50.1820">
    <property type="entry name" value="alpha/beta hydrolase"/>
    <property type="match status" value="1"/>
</dbReference>
<dbReference type="InterPro" id="IPR029058">
    <property type="entry name" value="AB_hydrolase_fold"/>
</dbReference>
<comment type="caution">
    <text evidence="3">The sequence shown here is derived from an EMBL/GenBank/DDBJ whole genome shotgun (WGS) entry which is preliminary data.</text>
</comment>
<dbReference type="InterPro" id="IPR010520">
    <property type="entry name" value="FrsA-like"/>
</dbReference>
<dbReference type="EMBL" id="JACJID010000005">
    <property type="protein sequence ID" value="MBA8929757.1"/>
    <property type="molecule type" value="Genomic_DNA"/>
</dbReference>
<evidence type="ECO:0000256" key="1">
    <source>
        <dbReference type="ARBA" id="ARBA00008645"/>
    </source>
</evidence>
<dbReference type="Proteomes" id="UP000517916">
    <property type="component" value="Unassembled WGS sequence"/>
</dbReference>
<evidence type="ECO:0000313" key="4">
    <source>
        <dbReference type="Proteomes" id="UP000517916"/>
    </source>
</evidence>
<sequence length="402" mass="44313">MRKLFFEQDETFWYETLRSIGHITYGGADFGEVVVTADRIVAGDYDSWHREWLATADKVAGEAAASLAGGHRVSARRGFMRAANYYRSAEFFLHGNPEDPRIEAAYDRSVQCWRAALELFDTPARPVRIPFEGTTLSGYLYLVDDSGLPRPTVIVNNGFDGTAEETYFLGAGAALERGYNVLTFDGPGQGEAIHKQGLHFRTNWESVLGPVIDFAQSLSEVDGERIALYGISMSGLLAPRAAAYEPRIKAVIAFDGVYDMAEMFTARIGMDREQVLAMLRAESAPEVDTALEELIKNSSTMRWAISHGQWVTGTASPRQFLAAFCEYTLADGVAELVSCPTLVCSAASDGFFSGQPEQLYQHLTCEKRLVEFTVEEGADEHCQSGAAALAGQRIYDWLDEVL</sequence>
<organism evidence="3 4">
    <name type="scientific">Kutzneria viridogrisea</name>
    <dbReference type="NCBI Taxonomy" id="47990"/>
    <lineage>
        <taxon>Bacteria</taxon>
        <taxon>Bacillati</taxon>
        <taxon>Actinomycetota</taxon>
        <taxon>Actinomycetes</taxon>
        <taxon>Pseudonocardiales</taxon>
        <taxon>Pseudonocardiaceae</taxon>
        <taxon>Kutzneria</taxon>
    </lineage>
</organism>
<name>A0ABR6BS57_9PSEU</name>
<keyword evidence="4" id="KW-1185">Reference proteome</keyword>
<dbReference type="Gene3D" id="1.20.1440.110">
    <property type="entry name" value="acylaminoacyl peptidase"/>
    <property type="match status" value="1"/>
</dbReference>
<dbReference type="PANTHER" id="PTHR22946">
    <property type="entry name" value="DIENELACTONE HYDROLASE DOMAIN-CONTAINING PROTEIN-RELATED"/>
    <property type="match status" value="1"/>
</dbReference>
<evidence type="ECO:0000256" key="2">
    <source>
        <dbReference type="ARBA" id="ARBA00022801"/>
    </source>
</evidence>
<dbReference type="SUPFAM" id="SSF53474">
    <property type="entry name" value="alpha/beta-Hydrolases"/>
    <property type="match status" value="1"/>
</dbReference>
<dbReference type="Pfam" id="PF06500">
    <property type="entry name" value="FrsA-like"/>
    <property type="match status" value="1"/>
</dbReference>
<proteinExistence type="inferred from homology"/>
<reference evidence="3 4" key="1">
    <citation type="submission" date="2020-08" db="EMBL/GenBank/DDBJ databases">
        <title>Genomic Encyclopedia of Archaeal and Bacterial Type Strains, Phase II (KMG-II): from individual species to whole genera.</title>
        <authorList>
            <person name="Goeker M."/>
        </authorList>
    </citation>
    <scope>NUCLEOTIDE SEQUENCE [LARGE SCALE GENOMIC DNA]</scope>
    <source>
        <strain evidence="3 4">DSM 43850</strain>
    </source>
</reference>
<evidence type="ECO:0000313" key="3">
    <source>
        <dbReference type="EMBL" id="MBA8929757.1"/>
    </source>
</evidence>
<gene>
    <name evidence="3" type="ORF">BC739_006975</name>
</gene>
<dbReference type="RefSeq" id="WP_182839542.1">
    <property type="nucleotide sequence ID" value="NZ_BAAABQ010000089.1"/>
</dbReference>
<comment type="similarity">
    <text evidence="1">Belongs to the AB hydrolase superfamily.</text>
</comment>
<keyword evidence="2" id="KW-0378">Hydrolase</keyword>
<protein>
    <submittedName>
        <fullName evidence="3">Pimeloyl-ACP methyl ester carboxylesterase</fullName>
    </submittedName>
</protein>
<accession>A0ABR6BS57</accession>
<dbReference type="PANTHER" id="PTHR22946:SF12">
    <property type="entry name" value="CONIDIAL PIGMENT BIOSYNTHESIS PROTEIN AYG1 (AFU_ORTHOLOGUE AFUA_2G17550)"/>
    <property type="match status" value="1"/>
</dbReference>
<dbReference type="InterPro" id="IPR050261">
    <property type="entry name" value="FrsA_esterase"/>
</dbReference>